<evidence type="ECO:0000256" key="7">
    <source>
        <dbReference type="SAM" id="MobiDB-lite"/>
    </source>
</evidence>
<dbReference type="InterPro" id="IPR046450">
    <property type="entry name" value="PA_dom_sf"/>
</dbReference>
<protein>
    <recommendedName>
        <fullName evidence="9">Peptidase M28 domain-containing protein</fullName>
    </recommendedName>
</protein>
<feature type="compositionally biased region" description="Polar residues" evidence="7">
    <location>
        <begin position="37"/>
        <end position="46"/>
    </location>
</feature>
<evidence type="ECO:0000256" key="2">
    <source>
        <dbReference type="ARBA" id="ARBA00022670"/>
    </source>
</evidence>
<accession>A0ABQ1J2U5</accession>
<evidence type="ECO:0000313" key="10">
    <source>
        <dbReference type="EMBL" id="GGB58720.1"/>
    </source>
</evidence>
<reference evidence="11" key="1">
    <citation type="journal article" date="2019" name="Int. J. Syst. Evol. Microbiol.">
        <title>The Global Catalogue of Microorganisms (GCM) 10K type strain sequencing project: providing services to taxonomists for standard genome sequencing and annotation.</title>
        <authorList>
            <consortium name="The Broad Institute Genomics Platform"/>
            <consortium name="The Broad Institute Genome Sequencing Center for Infectious Disease"/>
            <person name="Wu L."/>
            <person name="Ma J."/>
        </authorList>
    </citation>
    <scope>NUCLEOTIDE SEQUENCE [LARGE SCALE GENOMIC DNA]</scope>
    <source>
        <strain evidence="11">CGMCC 1.15928</strain>
    </source>
</reference>
<dbReference type="SUPFAM" id="SSF53187">
    <property type="entry name" value="Zn-dependent exopeptidases"/>
    <property type="match status" value="1"/>
</dbReference>
<evidence type="ECO:0000256" key="3">
    <source>
        <dbReference type="ARBA" id="ARBA00022723"/>
    </source>
</evidence>
<evidence type="ECO:0000256" key="1">
    <source>
        <dbReference type="ARBA" id="ARBA00022438"/>
    </source>
</evidence>
<keyword evidence="2" id="KW-0645">Protease</keyword>
<dbReference type="SUPFAM" id="SSF52025">
    <property type="entry name" value="PA domain"/>
    <property type="match status" value="1"/>
</dbReference>
<feature type="domain" description="Peptidase M28" evidence="9">
    <location>
        <begin position="335"/>
        <end position="558"/>
    </location>
</feature>
<evidence type="ECO:0000256" key="6">
    <source>
        <dbReference type="ARBA" id="ARBA00022833"/>
    </source>
</evidence>
<dbReference type="RefSeq" id="WP_084394228.1">
    <property type="nucleotide sequence ID" value="NZ_BMKF01000001.1"/>
</dbReference>
<keyword evidence="5" id="KW-0378">Hydrolase</keyword>
<dbReference type="Proteomes" id="UP000628854">
    <property type="component" value="Unassembled WGS sequence"/>
</dbReference>
<dbReference type="CDD" id="cd04821">
    <property type="entry name" value="PA_M28_1_2"/>
    <property type="match status" value="1"/>
</dbReference>
<dbReference type="InterPro" id="IPR007484">
    <property type="entry name" value="Peptidase_M28"/>
</dbReference>
<gene>
    <name evidence="10" type="ORF">GCM10011503_03890</name>
</gene>
<keyword evidence="6" id="KW-0862">Zinc</keyword>
<sequence length="594" mass="63932">MKRFLWPAISLLALAACSGESVDSTETVEPETGETPSQELAPSSDSAGLLLPLPEATSADITASDLAIRIKTLADDAFEGRGPGSEAGEKAPEWIAAEMERIGLEPGGDNGTWFQTVGMVEQTLDTTASGLEFNGGRSGESYVMSLPDDAVLWTKRQNAQELEFTDSELVFVGYGIVAPEYGWNDYEGVDAAGKTVVMLVNDPGFAHGTDDLFNGKAMTYYGRWTYKYEEAARQGATGAIVIHQTAPASYGWDVVSNSWSGAQADLVRQNGGEDRTVYESWITEDVARKLFAEANLDFDELQSAAKEPGFTAVDMGNLTATGKVVQSVTTTESRNVVGILPGTETPDEYMLFTSHWDHLGKKSGEKSGAPTEDFYRDDIFNGAVDNATGSAAMLEIAEALAAEPHARSGLFVSVTLEESGLLGSAYYAENPTVPLNKVVAGINMDGMLPVGRTRDMVVVGYGASELEDLLTDKLTAQDRVVKPDPKPEAGYFYRSDHISLAKKGVPMLYADGGSDKRDGGEAAGMAAAEAYTAQRYHKPMDEYSDSWDLAGMVEDVTALYQVGLDIMDSDEWPTWYEGNEFEAIRKASLAGDSE</sequence>
<dbReference type="Gene3D" id="3.50.30.30">
    <property type="match status" value="1"/>
</dbReference>
<dbReference type="InterPro" id="IPR045175">
    <property type="entry name" value="M28_fam"/>
</dbReference>
<dbReference type="PROSITE" id="PS51257">
    <property type="entry name" value="PROKAR_LIPOPROTEIN"/>
    <property type="match status" value="1"/>
</dbReference>
<feature type="region of interest" description="Disordered" evidence="7">
    <location>
        <begin position="20"/>
        <end position="48"/>
    </location>
</feature>
<evidence type="ECO:0000256" key="5">
    <source>
        <dbReference type="ARBA" id="ARBA00022801"/>
    </source>
</evidence>
<evidence type="ECO:0000256" key="8">
    <source>
        <dbReference type="SAM" id="SignalP"/>
    </source>
</evidence>
<organism evidence="10 11">
    <name type="scientific">Henriciella pelagia</name>
    <dbReference type="NCBI Taxonomy" id="1977912"/>
    <lineage>
        <taxon>Bacteria</taxon>
        <taxon>Pseudomonadati</taxon>
        <taxon>Pseudomonadota</taxon>
        <taxon>Alphaproteobacteria</taxon>
        <taxon>Hyphomonadales</taxon>
        <taxon>Hyphomonadaceae</taxon>
        <taxon>Henriciella</taxon>
    </lineage>
</organism>
<feature type="chain" id="PRO_5045437182" description="Peptidase M28 domain-containing protein" evidence="8">
    <location>
        <begin position="16"/>
        <end position="594"/>
    </location>
</feature>
<dbReference type="Gene3D" id="3.40.630.10">
    <property type="entry name" value="Zn peptidases"/>
    <property type="match status" value="1"/>
</dbReference>
<keyword evidence="3" id="KW-0479">Metal-binding</keyword>
<dbReference type="EMBL" id="BMKF01000001">
    <property type="protein sequence ID" value="GGB58720.1"/>
    <property type="molecule type" value="Genomic_DNA"/>
</dbReference>
<proteinExistence type="predicted"/>
<name>A0ABQ1J2U5_9PROT</name>
<keyword evidence="4 8" id="KW-0732">Signal</keyword>
<feature type="signal peptide" evidence="8">
    <location>
        <begin position="1"/>
        <end position="15"/>
    </location>
</feature>
<dbReference type="Pfam" id="PF04389">
    <property type="entry name" value="Peptidase_M28"/>
    <property type="match status" value="1"/>
</dbReference>
<evidence type="ECO:0000256" key="4">
    <source>
        <dbReference type="ARBA" id="ARBA00022729"/>
    </source>
</evidence>
<keyword evidence="1" id="KW-0031">Aminopeptidase</keyword>
<evidence type="ECO:0000313" key="11">
    <source>
        <dbReference type="Proteomes" id="UP000628854"/>
    </source>
</evidence>
<evidence type="ECO:0000259" key="9">
    <source>
        <dbReference type="Pfam" id="PF04389"/>
    </source>
</evidence>
<dbReference type="PANTHER" id="PTHR12147:SF56">
    <property type="entry name" value="AMINOPEPTIDASE YDR415C-RELATED"/>
    <property type="match status" value="1"/>
</dbReference>
<dbReference type="PANTHER" id="PTHR12147">
    <property type="entry name" value="METALLOPEPTIDASE M28 FAMILY MEMBER"/>
    <property type="match status" value="1"/>
</dbReference>
<comment type="caution">
    <text evidence="10">The sequence shown here is derived from an EMBL/GenBank/DDBJ whole genome shotgun (WGS) entry which is preliminary data.</text>
</comment>
<keyword evidence="11" id="KW-1185">Reference proteome</keyword>